<dbReference type="EMBL" id="JF429413">
    <property type="protein sequence ID" value="AAM97298.1"/>
    <property type="molecule type" value="Genomic_DNA"/>
</dbReference>
<feature type="transmembrane region" description="Helical" evidence="7">
    <location>
        <begin position="393"/>
        <end position="415"/>
    </location>
</feature>
<evidence type="ECO:0000259" key="9">
    <source>
        <dbReference type="Pfam" id="PF12704"/>
    </source>
</evidence>
<evidence type="ECO:0000256" key="3">
    <source>
        <dbReference type="ARBA" id="ARBA00022475"/>
    </source>
</evidence>
<dbReference type="GO" id="GO:0098797">
    <property type="term" value="C:plasma membrane protein complex"/>
    <property type="evidence" value="ECO:0007669"/>
    <property type="project" value="TreeGrafter"/>
</dbReference>
<dbReference type="Pfam" id="PF12704">
    <property type="entry name" value="MacB_PCD"/>
    <property type="match status" value="1"/>
</dbReference>
<evidence type="ECO:0000256" key="5">
    <source>
        <dbReference type="ARBA" id="ARBA00022989"/>
    </source>
</evidence>
<evidence type="ECO:0000256" key="7">
    <source>
        <dbReference type="SAM" id="Phobius"/>
    </source>
</evidence>
<reference evidence="10" key="1">
    <citation type="journal article" date="2002" name="J. Am. Chem. Soc.">
        <title>New natural product families from an environmental DNA (eDNA) gene cluster.</title>
        <authorList>
            <person name="Brady S.F."/>
            <person name="Chao C.J."/>
            <person name="Clardy J."/>
        </authorList>
    </citation>
    <scope>NUCLEOTIDE SEQUENCE</scope>
</reference>
<evidence type="ECO:0000256" key="1">
    <source>
        <dbReference type="ARBA" id="ARBA00004651"/>
    </source>
</evidence>
<feature type="domain" description="MacB-like periplasmic core" evidence="9">
    <location>
        <begin position="60"/>
        <end position="272"/>
    </location>
</feature>
<keyword evidence="3" id="KW-1003">Cell membrane</keyword>
<feature type="transmembrane region" description="Helical" evidence="7">
    <location>
        <begin position="41"/>
        <end position="65"/>
    </location>
</feature>
<evidence type="ECO:0000313" key="10">
    <source>
        <dbReference type="EMBL" id="AAM97298.1"/>
    </source>
</evidence>
<protein>
    <submittedName>
        <fullName evidence="10">ABC-type transport system permease component LolE</fullName>
    </submittedName>
</protein>
<organism evidence="10">
    <name type="scientific">uncultured bacterium CSLC2</name>
    <dbReference type="NCBI Taxonomy" id="1091571"/>
    <lineage>
        <taxon>Bacteria</taxon>
        <taxon>environmental samples</taxon>
    </lineage>
</organism>
<evidence type="ECO:0000256" key="6">
    <source>
        <dbReference type="ARBA" id="ARBA00023136"/>
    </source>
</evidence>
<dbReference type="Pfam" id="PF02687">
    <property type="entry name" value="FtsX"/>
    <property type="match status" value="1"/>
</dbReference>
<accession>Q8KP05</accession>
<dbReference type="GO" id="GO:0044874">
    <property type="term" value="P:lipoprotein localization to outer membrane"/>
    <property type="evidence" value="ECO:0007669"/>
    <property type="project" value="TreeGrafter"/>
</dbReference>
<sequence length="432" mass="46698">MSMVATPPPMPHAPRARWWNAVRVGFFLADRQVRANKGTTLLVITVMILTFLNLLVVSGALVGIVQGLRAERQTHYSGDLILTNFNQKDSIQNASDVTSYLRTVPSIAAFSPRYVANAALEGNYATKGQLSDKPDSIVTVAVGIDPVAEEATTHFSQLLVEGEYLQRDDYDQILVGTSLLERYKTGVSIPGTTPLPTVGVGSKVRLLVNGIEHEMTIKGIIASKLQEVDLRVFVVDRQLRSLLGRTDGAVNEIAIKLAPKVSAADVKAQLLQAGIGADAKVQLPLESEPVFFEDFAATFDKLGAFLGSIGLVIAFIAIFILVFINTITRRRSIGILQAIGIQSSAIEIGYILQSVLYASVGAAVGMLVLFLVLEPYFSHHPIDFPFSNGILSVSFLEALTKASVLLVAITLASFIPARLIMRQEIVDAILGR</sequence>
<keyword evidence="6 7" id="KW-0472">Membrane</keyword>
<dbReference type="InterPro" id="IPR051447">
    <property type="entry name" value="Lipoprotein-release_system"/>
</dbReference>
<evidence type="ECO:0000256" key="4">
    <source>
        <dbReference type="ARBA" id="ARBA00022692"/>
    </source>
</evidence>
<dbReference type="InterPro" id="IPR003838">
    <property type="entry name" value="ABC3_permease_C"/>
</dbReference>
<comment type="subcellular location">
    <subcellularLocation>
        <location evidence="1">Cell membrane</location>
        <topology evidence="1">Multi-pass membrane protein</topology>
    </subcellularLocation>
</comment>
<name>Q8KP05_9BACT</name>
<keyword evidence="4 7" id="KW-0812">Transmembrane</keyword>
<comment type="similarity">
    <text evidence="2">Belongs to the ABC-4 integral membrane protein family. LolC/E subfamily.</text>
</comment>
<evidence type="ECO:0000259" key="8">
    <source>
        <dbReference type="Pfam" id="PF02687"/>
    </source>
</evidence>
<dbReference type="PANTHER" id="PTHR30489:SF0">
    <property type="entry name" value="LIPOPROTEIN-RELEASING SYSTEM TRANSMEMBRANE PROTEIN LOLE"/>
    <property type="match status" value="1"/>
</dbReference>
<reference evidence="10" key="2">
    <citation type="journal article" date="2011" name="J. Bacteriol.">
        <title>Long-chain N-acyl amino acid synthases are linked to the putative PEP-CTERM/exosortase protein-sorting system in Gram-negative bacteria.</title>
        <authorList>
            <person name="Craig J.W."/>
            <person name="Cherry M.A."/>
            <person name="Brady S.F."/>
        </authorList>
    </citation>
    <scope>NUCLEOTIDE SEQUENCE</scope>
</reference>
<dbReference type="PANTHER" id="PTHR30489">
    <property type="entry name" value="LIPOPROTEIN-RELEASING SYSTEM TRANSMEMBRANE PROTEIN LOLE"/>
    <property type="match status" value="1"/>
</dbReference>
<feature type="transmembrane region" description="Helical" evidence="7">
    <location>
        <begin position="348"/>
        <end position="373"/>
    </location>
</feature>
<keyword evidence="5 7" id="KW-1133">Transmembrane helix</keyword>
<dbReference type="AlphaFoldDB" id="Q8KP05"/>
<dbReference type="InterPro" id="IPR025857">
    <property type="entry name" value="MacB_PCD"/>
</dbReference>
<evidence type="ECO:0000256" key="2">
    <source>
        <dbReference type="ARBA" id="ARBA00005236"/>
    </source>
</evidence>
<feature type="domain" description="ABC3 transporter permease C-terminal" evidence="8">
    <location>
        <begin position="305"/>
        <end position="425"/>
    </location>
</feature>
<proteinExistence type="inferred from homology"/>
<feature type="transmembrane region" description="Helical" evidence="7">
    <location>
        <begin position="302"/>
        <end position="327"/>
    </location>
</feature>